<sequence length="357" mass="40756">MNLDPEFSFPLEMTYKSEEIREKFWKCLYTSTGQEMFHYWVLLPQAVKPAEVKPVHFPDVGLTNIGRYITEDTSPYMEVWAAYERCQWEMNPSDWLENKLSLMGEKILHQRLINHPSGSGKFADVLTIKTLASGDEVVSRYTVQKDYNPVDGGGNYFLIKASCAAAIYNSLANDIHFIAINWDLQHRSNMMLAELLKTVSLSSKNSSGFKVPDSWQVNVIADNRLVIEHTFDGVNYGVINLCFYSQEKYKTAEEVFQLSTSRFHQHDNAVSLTASAMETVPNDINSAFTGDVYTCTGEIVSAADKVRAFYQMYIVNVEGLWCYAESVGKHRNHQDYYHEANKRCLEIILSTLHIENA</sequence>
<gene>
    <name evidence="1" type="ORF">ACH50_19135</name>
</gene>
<organism evidence="1 2">
    <name type="scientific">Franconibacter pulveris</name>
    <dbReference type="NCBI Taxonomy" id="435910"/>
    <lineage>
        <taxon>Bacteria</taxon>
        <taxon>Pseudomonadati</taxon>
        <taxon>Pseudomonadota</taxon>
        <taxon>Gammaproteobacteria</taxon>
        <taxon>Enterobacterales</taxon>
        <taxon>Enterobacteriaceae</taxon>
        <taxon>Franconibacter</taxon>
    </lineage>
</organism>
<evidence type="ECO:0000313" key="2">
    <source>
        <dbReference type="Proteomes" id="UP000037315"/>
    </source>
</evidence>
<name>A0A0J8VK46_9ENTR</name>
<accession>A0A0J8VK46</accession>
<evidence type="ECO:0000313" key="1">
    <source>
        <dbReference type="EMBL" id="KMV32850.1"/>
    </source>
</evidence>
<dbReference type="EMBL" id="LFEJ01000025">
    <property type="protein sequence ID" value="KMV32850.1"/>
    <property type="molecule type" value="Genomic_DNA"/>
</dbReference>
<dbReference type="PATRIC" id="fig|1656095.3.peg.1864"/>
<dbReference type="STRING" id="1121863.GCA_000621185_01022"/>
<keyword evidence="2" id="KW-1185">Reference proteome</keyword>
<reference evidence="1 2" key="1">
    <citation type="submission" date="2015-06" db="EMBL/GenBank/DDBJ databases">
        <title>Genome sequencing of Cronobacter sp. strain DJ34 isolated from petroleum contaminated sludge of Duliajan Oil Fields, Assam, India.</title>
        <authorList>
            <person name="Pal S."/>
            <person name="Banerjee T.D."/>
            <person name="Roy A."/>
            <person name="Sar P."/>
            <person name="Kazy S.K."/>
        </authorList>
    </citation>
    <scope>NUCLEOTIDE SEQUENCE [LARGE SCALE GENOMIC DNA]</scope>
    <source>
        <strain evidence="1 2">DJ34</strain>
    </source>
</reference>
<dbReference type="Proteomes" id="UP000037315">
    <property type="component" value="Unassembled WGS sequence"/>
</dbReference>
<proteinExistence type="predicted"/>
<dbReference type="AlphaFoldDB" id="A0A0J8VK46"/>
<protein>
    <submittedName>
        <fullName evidence="1">Uncharacterized protein</fullName>
    </submittedName>
</protein>
<dbReference type="OrthoDB" id="6534019at2"/>
<comment type="caution">
    <text evidence="1">The sequence shown here is derived from an EMBL/GenBank/DDBJ whole genome shotgun (WGS) entry which is preliminary data.</text>
</comment>